<protein>
    <submittedName>
        <fullName evidence="8">Sulfate/molybdate ABC transporter ATP-binding protein</fullName>
    </submittedName>
</protein>
<feature type="domain" description="ABC transporter" evidence="7">
    <location>
        <begin position="15"/>
        <end position="249"/>
    </location>
</feature>
<dbReference type="SUPFAM" id="SSF50331">
    <property type="entry name" value="MOP-like"/>
    <property type="match status" value="1"/>
</dbReference>
<keyword evidence="6" id="KW-0764">Sulfate transport</keyword>
<dbReference type="NCBIfam" id="TIGR00968">
    <property type="entry name" value="3a0106s01"/>
    <property type="match status" value="1"/>
</dbReference>
<evidence type="ECO:0000256" key="1">
    <source>
        <dbReference type="ARBA" id="ARBA00005417"/>
    </source>
</evidence>
<evidence type="ECO:0000256" key="5">
    <source>
        <dbReference type="ARBA" id="ARBA00022967"/>
    </source>
</evidence>
<dbReference type="PROSITE" id="PS00211">
    <property type="entry name" value="ABC_TRANSPORTER_1"/>
    <property type="match status" value="1"/>
</dbReference>
<comment type="similarity">
    <text evidence="1">Belongs to the ABC transporter superfamily.</text>
</comment>
<evidence type="ECO:0000256" key="4">
    <source>
        <dbReference type="ARBA" id="ARBA00022840"/>
    </source>
</evidence>
<keyword evidence="2" id="KW-0813">Transport</keyword>
<dbReference type="Pfam" id="PF00005">
    <property type="entry name" value="ABC_tran"/>
    <property type="match status" value="1"/>
</dbReference>
<comment type="caution">
    <text evidence="8">The sequence shown here is derived from an EMBL/GenBank/DDBJ whole genome shotgun (WGS) entry which is preliminary data.</text>
</comment>
<dbReference type="PROSITE" id="PS50893">
    <property type="entry name" value="ABC_TRANSPORTER_2"/>
    <property type="match status" value="1"/>
</dbReference>
<sequence>MNSTGAAVTEGEAAIVVDGVTKLFGPLAALREVTFDIAPGELVALLGPSGSGKTTLLRVLAGLEHPDGGRVLIDGADATGLRVQDRQVGFVFQHYALFRHMSVFENIAYGLRARPRRRRPAEADIRRRVGELLDLVQLGGLDARYPGQLSGGQRQRVALARALAIEPRVLLLDEPFGALDAKVRRELRRWIREFHDRTGHTTVFVTHDQDEALELADRVAILHKGRLEQIGVADDIHDNPASPFVTTFVGETASVPVTVKGGRARLEGRDLRVDASHCPDGPACLYVRPPDLAPCDTAEATLIGAISLLRRTGAGRRAEIAVDGAGHVVEVDLPVDTTLRPGDLVGLKATRHWLFPGDAE</sequence>
<dbReference type="InterPro" id="IPR008995">
    <property type="entry name" value="Mo/tungstate-bd_C_term_dom"/>
</dbReference>
<dbReference type="PANTHER" id="PTHR42781">
    <property type="entry name" value="SPERMIDINE/PUTRESCINE IMPORT ATP-BINDING PROTEIN POTA"/>
    <property type="match status" value="1"/>
</dbReference>
<reference evidence="8 9" key="1">
    <citation type="submission" date="2022-07" db="EMBL/GenBank/DDBJ databases">
        <authorList>
            <person name="Li W.-J."/>
            <person name="Deng Q.-Q."/>
        </authorList>
    </citation>
    <scope>NUCLEOTIDE SEQUENCE [LARGE SCALE GENOMIC DNA]</scope>
    <source>
        <strain evidence="8 9">SYSU M60028</strain>
    </source>
</reference>
<dbReference type="SMART" id="SM00382">
    <property type="entry name" value="AAA"/>
    <property type="match status" value="1"/>
</dbReference>
<dbReference type="InterPro" id="IPR050093">
    <property type="entry name" value="ABC_SmlMolc_Importer"/>
</dbReference>
<keyword evidence="3" id="KW-0547">Nucleotide-binding</keyword>
<evidence type="ECO:0000313" key="9">
    <source>
        <dbReference type="Proteomes" id="UP001205890"/>
    </source>
</evidence>
<gene>
    <name evidence="8" type="ORF">NK718_07715</name>
</gene>
<dbReference type="PANTHER" id="PTHR42781:SF4">
    <property type="entry name" value="SPERMIDINE_PUTRESCINE IMPORT ATP-BINDING PROTEIN POTA"/>
    <property type="match status" value="1"/>
</dbReference>
<dbReference type="Gene3D" id="3.40.50.300">
    <property type="entry name" value="P-loop containing nucleotide triphosphate hydrolases"/>
    <property type="match status" value="1"/>
</dbReference>
<evidence type="ECO:0000256" key="3">
    <source>
        <dbReference type="ARBA" id="ARBA00022741"/>
    </source>
</evidence>
<dbReference type="InterPro" id="IPR003593">
    <property type="entry name" value="AAA+_ATPase"/>
</dbReference>
<keyword evidence="9" id="KW-1185">Reference proteome</keyword>
<dbReference type="InterPro" id="IPR027417">
    <property type="entry name" value="P-loop_NTPase"/>
</dbReference>
<organism evidence="8 9">
    <name type="scientific">Alsobacter ponti</name>
    <dbReference type="NCBI Taxonomy" id="2962936"/>
    <lineage>
        <taxon>Bacteria</taxon>
        <taxon>Pseudomonadati</taxon>
        <taxon>Pseudomonadota</taxon>
        <taxon>Alphaproteobacteria</taxon>
        <taxon>Hyphomicrobiales</taxon>
        <taxon>Alsobacteraceae</taxon>
        <taxon>Alsobacter</taxon>
    </lineage>
</organism>
<dbReference type="InterPro" id="IPR017871">
    <property type="entry name" value="ABC_transporter-like_CS"/>
</dbReference>
<dbReference type="EMBL" id="JANCLU010000006">
    <property type="protein sequence ID" value="MCP8938399.1"/>
    <property type="molecule type" value="Genomic_DNA"/>
</dbReference>
<evidence type="ECO:0000256" key="6">
    <source>
        <dbReference type="ARBA" id="ARBA00023032"/>
    </source>
</evidence>
<evidence type="ECO:0000259" key="7">
    <source>
        <dbReference type="PROSITE" id="PS50893"/>
    </source>
</evidence>
<proteinExistence type="inferred from homology"/>
<evidence type="ECO:0000313" key="8">
    <source>
        <dbReference type="EMBL" id="MCP8938399.1"/>
    </source>
</evidence>
<keyword evidence="5" id="KW-1278">Translocase</keyword>
<keyword evidence="4 8" id="KW-0067">ATP-binding</keyword>
<dbReference type="InterPro" id="IPR003439">
    <property type="entry name" value="ABC_transporter-like_ATP-bd"/>
</dbReference>
<accession>A0ABT1LA72</accession>
<dbReference type="RefSeq" id="WP_254740299.1">
    <property type="nucleotide sequence ID" value="NZ_JANCLU010000006.1"/>
</dbReference>
<name>A0ABT1LA72_9HYPH</name>
<dbReference type="Proteomes" id="UP001205890">
    <property type="component" value="Unassembled WGS sequence"/>
</dbReference>
<dbReference type="SUPFAM" id="SSF52540">
    <property type="entry name" value="P-loop containing nucleoside triphosphate hydrolases"/>
    <property type="match status" value="1"/>
</dbReference>
<dbReference type="GO" id="GO:0005524">
    <property type="term" value="F:ATP binding"/>
    <property type="evidence" value="ECO:0007669"/>
    <property type="project" value="UniProtKB-KW"/>
</dbReference>
<evidence type="ECO:0000256" key="2">
    <source>
        <dbReference type="ARBA" id="ARBA00022448"/>
    </source>
</evidence>
<dbReference type="InterPro" id="IPR005666">
    <property type="entry name" value="Sulph_transpt1"/>
</dbReference>